<dbReference type="PANTHER" id="PTHR11799">
    <property type="entry name" value="PARAOXONASE"/>
    <property type="match status" value="1"/>
</dbReference>
<feature type="binding site" evidence="6">
    <location>
        <position position="238"/>
    </location>
    <ligand>
        <name>Ca(2+)</name>
        <dbReference type="ChEBI" id="CHEBI:29108"/>
        <label>1</label>
        <note>catalytic</note>
    </ligand>
</feature>
<evidence type="ECO:0000256" key="7">
    <source>
        <dbReference type="PIRSR" id="PIRSR602640-4"/>
    </source>
</evidence>
<name>A0A9W4SLF8_9GLOM</name>
<comment type="PTM">
    <text evidence="7">Glycosylated.</text>
</comment>
<evidence type="ECO:0000256" key="6">
    <source>
        <dbReference type="PIRSR" id="PIRSR602640-2"/>
    </source>
</evidence>
<dbReference type="PRINTS" id="PR01785">
    <property type="entry name" value="PARAOXONASE"/>
</dbReference>
<feature type="binding site" evidence="6">
    <location>
        <position position="57"/>
    </location>
    <ligand>
        <name>Ca(2+)</name>
        <dbReference type="ChEBI" id="CHEBI:29108"/>
        <label>1</label>
        <note>catalytic</note>
    </ligand>
</feature>
<proteinExistence type="inferred from homology"/>
<dbReference type="InterPro" id="IPR011042">
    <property type="entry name" value="6-blade_b-propeller_TolB-like"/>
</dbReference>
<dbReference type="SUPFAM" id="SSF63829">
    <property type="entry name" value="Calcium-dependent phosphotriesterase"/>
    <property type="match status" value="1"/>
</dbReference>
<keyword evidence="9" id="KW-1185">Reference proteome</keyword>
<dbReference type="GO" id="GO:0046872">
    <property type="term" value="F:metal ion binding"/>
    <property type="evidence" value="ECO:0007669"/>
    <property type="project" value="UniProtKB-KW"/>
</dbReference>
<keyword evidence="6" id="KW-0479">Metal-binding</keyword>
<dbReference type="InterPro" id="IPR051288">
    <property type="entry name" value="Serum_paraoxonase/arylesterase"/>
</dbReference>
<dbReference type="Pfam" id="PF01731">
    <property type="entry name" value="Arylesterase"/>
    <property type="match status" value="1"/>
</dbReference>
<evidence type="ECO:0000256" key="1">
    <source>
        <dbReference type="ARBA" id="ARBA00008595"/>
    </source>
</evidence>
<feature type="binding site" evidence="6">
    <location>
        <position position="285"/>
    </location>
    <ligand>
        <name>Ca(2+)</name>
        <dbReference type="ChEBI" id="CHEBI:29108"/>
        <label>1</label>
        <note>catalytic</note>
    </ligand>
</feature>
<dbReference type="OrthoDB" id="5307922at2759"/>
<accession>A0A9W4SLF8</accession>
<reference evidence="8" key="1">
    <citation type="submission" date="2022-08" db="EMBL/GenBank/DDBJ databases">
        <authorList>
            <person name="Kallberg Y."/>
            <person name="Tangrot J."/>
            <person name="Rosling A."/>
        </authorList>
    </citation>
    <scope>NUCLEOTIDE SEQUENCE</scope>
    <source>
        <strain evidence="8">Wild A</strain>
    </source>
</reference>
<keyword evidence="4 7" id="KW-0325">Glycoprotein</keyword>
<feature type="glycosylation site" description="N-linked (GlcNAc...) asparagine" evidence="7">
    <location>
        <position position="285"/>
    </location>
</feature>
<sequence length="385" mass="44767">MLKNILTIFITILVILFAYSYNWLYDTYTLLGFSRPSVKSYDGGKCRRIEDVEACEDIHIHHRTGYAFMPCGSDYERINGFFPPFESFNLSHHIRDTPQIYDINNDKFIPLALKNFPPEEDFVSHGLGIYEDPENENKLYMFFINHKRTGSVVEKFEHILHTNELIHLETIKHELIVNPNDVVPVSKHEFYFTNDHHYRQGPLKSFEKYTFRPWSTVGFHSSITNETKIVTYGLRYANGINTNWDYSLIYVATSSGGEVLIYERNKNNNELRLKERIFTGYSVDNISIDDITGELYVSTAPKILMLYFYHKDRTFTKPPFGVLRISNNTDEDKFYGVNYSKKVILEDDGNLYNMASVAAVDRKRNVLLIGSFLAKGILRCDSLEP</sequence>
<feature type="active site" description="Proton acceptor" evidence="5">
    <location>
        <position position="125"/>
    </location>
</feature>
<dbReference type="PANTHER" id="PTHR11799:SF12">
    <property type="entry name" value="PARAOXONASE-RELATED"/>
    <property type="match status" value="1"/>
</dbReference>
<evidence type="ECO:0000313" key="9">
    <source>
        <dbReference type="Proteomes" id="UP001153678"/>
    </source>
</evidence>
<comment type="similarity">
    <text evidence="1">Belongs to the paraoxonase family.</text>
</comment>
<comment type="cofactor">
    <cofactor evidence="6">
        <name>Ca(2+)</name>
        <dbReference type="ChEBI" id="CHEBI:29108"/>
    </cofactor>
    <text evidence="6">Binds 2 calcium ions per subunit.</text>
</comment>
<evidence type="ECO:0000256" key="3">
    <source>
        <dbReference type="ARBA" id="ARBA00023157"/>
    </source>
</evidence>
<feature type="binding site" evidence="6">
    <location>
        <position position="284"/>
    </location>
    <ligand>
        <name>Ca(2+)</name>
        <dbReference type="ChEBI" id="CHEBI:29108"/>
        <label>1</label>
        <note>catalytic</note>
    </ligand>
</feature>
<evidence type="ECO:0000256" key="5">
    <source>
        <dbReference type="PIRSR" id="PIRSR602640-1"/>
    </source>
</evidence>
<dbReference type="EMBL" id="CAMKVN010001111">
    <property type="protein sequence ID" value="CAI2173770.1"/>
    <property type="molecule type" value="Genomic_DNA"/>
</dbReference>
<gene>
    <name evidence="8" type="ORF">FWILDA_LOCUS6254</name>
</gene>
<dbReference type="AlphaFoldDB" id="A0A9W4SLF8"/>
<feature type="binding site" evidence="6">
    <location>
        <position position="180"/>
    </location>
    <ligand>
        <name>Ca(2+)</name>
        <dbReference type="ChEBI" id="CHEBI:29108"/>
        <label>1</label>
        <note>catalytic</note>
    </ligand>
</feature>
<organism evidence="8 9">
    <name type="scientific">Funneliformis geosporum</name>
    <dbReference type="NCBI Taxonomy" id="1117311"/>
    <lineage>
        <taxon>Eukaryota</taxon>
        <taxon>Fungi</taxon>
        <taxon>Fungi incertae sedis</taxon>
        <taxon>Mucoromycota</taxon>
        <taxon>Glomeromycotina</taxon>
        <taxon>Glomeromycetes</taxon>
        <taxon>Glomerales</taxon>
        <taxon>Glomeraceae</taxon>
        <taxon>Funneliformis</taxon>
    </lineage>
</organism>
<evidence type="ECO:0000256" key="2">
    <source>
        <dbReference type="ARBA" id="ARBA00022801"/>
    </source>
</evidence>
<feature type="binding site" evidence="6">
    <location>
        <position position="181"/>
    </location>
    <ligand>
        <name>Ca(2+)</name>
        <dbReference type="ChEBI" id="CHEBI:29108"/>
        <label>1</label>
        <note>catalytic</note>
    </ligand>
</feature>
<keyword evidence="6" id="KW-0106">Calcium</keyword>
<dbReference type="InterPro" id="IPR002640">
    <property type="entry name" value="Arylesterase"/>
</dbReference>
<dbReference type="Gene3D" id="2.120.10.30">
    <property type="entry name" value="TolB, C-terminal domain"/>
    <property type="match status" value="1"/>
</dbReference>
<keyword evidence="2" id="KW-0378">Hydrolase</keyword>
<keyword evidence="3" id="KW-1015">Disulfide bond</keyword>
<feature type="binding site" evidence="6">
    <location>
        <position position="127"/>
    </location>
    <ligand>
        <name>Ca(2+)</name>
        <dbReference type="ChEBI" id="CHEBI:29108"/>
        <label>1</label>
        <note>catalytic</note>
    </ligand>
</feature>
<dbReference type="Proteomes" id="UP001153678">
    <property type="component" value="Unassembled WGS sequence"/>
</dbReference>
<protein>
    <submittedName>
        <fullName evidence="8">9319_t:CDS:1</fullName>
    </submittedName>
</protein>
<comment type="caution">
    <text evidence="8">The sequence shown here is derived from an EMBL/GenBank/DDBJ whole genome shotgun (WGS) entry which is preliminary data.</text>
</comment>
<dbReference type="GO" id="GO:0004064">
    <property type="term" value="F:arylesterase activity"/>
    <property type="evidence" value="ECO:0007669"/>
    <property type="project" value="InterPro"/>
</dbReference>
<evidence type="ECO:0000256" key="4">
    <source>
        <dbReference type="ARBA" id="ARBA00023180"/>
    </source>
</evidence>
<evidence type="ECO:0000313" key="8">
    <source>
        <dbReference type="EMBL" id="CAI2173770.1"/>
    </source>
</evidence>